<dbReference type="InterPro" id="IPR004864">
    <property type="entry name" value="LEA_2"/>
</dbReference>
<proteinExistence type="predicted"/>
<keyword evidence="2" id="KW-0472">Membrane</keyword>
<feature type="region of interest" description="Disordered" evidence="1">
    <location>
        <begin position="35"/>
        <end position="88"/>
    </location>
</feature>
<evidence type="ECO:0000256" key="2">
    <source>
        <dbReference type="SAM" id="Phobius"/>
    </source>
</evidence>
<feature type="domain" description="Late embryogenesis abundant protein LEA-2 subgroup" evidence="3">
    <location>
        <begin position="168"/>
        <end position="262"/>
    </location>
</feature>
<feature type="transmembrane region" description="Helical" evidence="2">
    <location>
        <begin position="112"/>
        <end position="135"/>
    </location>
</feature>
<feature type="compositionally biased region" description="Basic and acidic residues" evidence="1">
    <location>
        <begin position="59"/>
        <end position="69"/>
    </location>
</feature>
<keyword evidence="2" id="KW-0812">Transmembrane</keyword>
<accession>A0A4Y9YUT3</accession>
<dbReference type="Proteomes" id="UP000298390">
    <property type="component" value="Unassembled WGS sequence"/>
</dbReference>
<organism evidence="4 5">
    <name type="scientific">Rhodofomes roseus</name>
    <dbReference type="NCBI Taxonomy" id="34475"/>
    <lineage>
        <taxon>Eukaryota</taxon>
        <taxon>Fungi</taxon>
        <taxon>Dikarya</taxon>
        <taxon>Basidiomycota</taxon>
        <taxon>Agaricomycotina</taxon>
        <taxon>Agaricomycetes</taxon>
        <taxon>Polyporales</taxon>
        <taxon>Rhodofomes</taxon>
    </lineage>
</organism>
<dbReference type="Pfam" id="PF03168">
    <property type="entry name" value="LEA_2"/>
    <property type="match status" value="1"/>
</dbReference>
<dbReference type="EMBL" id="SEKV01000085">
    <property type="protein sequence ID" value="TFY64869.1"/>
    <property type="molecule type" value="Genomic_DNA"/>
</dbReference>
<sequence length="305" mass="33204">MAYQNAYGQQQYPPAQYDDYNPYAAAAAQPHRTYDQGGYNYDSGGYNQGGYTDDPSGVNKERDRSVFERDADEAYSNKPSGPKTSRNMRRWRLEHSEGLWTRGGALATFGRFFCCTIMIAVFLIISIVLSLVLWVRPPSILIGTPSLNSSSPVSVQNSALVIGLDVNASVHNPNYFSVELTDLQLDLFYPINNTAVGGGSLKNVDFKTDETTNVTFPLDLKYNITGSSSTSVLVDLANKCGVIPGSSKSDITINYKATVGVRILAVSVKPTISNSFTFECPIDSSELEQLLEEAGISLSDLGSLL</sequence>
<gene>
    <name evidence="4" type="ORF">EVJ58_g2336</name>
</gene>
<dbReference type="Gene3D" id="2.60.40.1820">
    <property type="match status" value="1"/>
</dbReference>
<evidence type="ECO:0000259" key="3">
    <source>
        <dbReference type="Pfam" id="PF03168"/>
    </source>
</evidence>
<name>A0A4Y9YUT3_9APHY</name>
<dbReference type="AlphaFoldDB" id="A0A4Y9YUT3"/>
<evidence type="ECO:0000313" key="4">
    <source>
        <dbReference type="EMBL" id="TFY64869.1"/>
    </source>
</evidence>
<evidence type="ECO:0000313" key="5">
    <source>
        <dbReference type="Proteomes" id="UP000298390"/>
    </source>
</evidence>
<dbReference type="SUPFAM" id="SSF117070">
    <property type="entry name" value="LEA14-like"/>
    <property type="match status" value="1"/>
</dbReference>
<comment type="caution">
    <text evidence="4">The sequence shown here is derived from an EMBL/GenBank/DDBJ whole genome shotgun (WGS) entry which is preliminary data.</text>
</comment>
<protein>
    <recommendedName>
        <fullName evidence="3">Late embryogenesis abundant protein LEA-2 subgroup domain-containing protein</fullName>
    </recommendedName>
</protein>
<dbReference type="STRING" id="34475.A0A4Y9YUT3"/>
<evidence type="ECO:0000256" key="1">
    <source>
        <dbReference type="SAM" id="MobiDB-lite"/>
    </source>
</evidence>
<keyword evidence="2" id="KW-1133">Transmembrane helix</keyword>
<reference evidence="4 5" key="1">
    <citation type="submission" date="2019-01" db="EMBL/GenBank/DDBJ databases">
        <title>Genome sequencing of the rare red list fungi Fomitopsis rosea.</title>
        <authorList>
            <person name="Buettner E."/>
            <person name="Kellner H."/>
        </authorList>
    </citation>
    <scope>NUCLEOTIDE SEQUENCE [LARGE SCALE GENOMIC DNA]</scope>
    <source>
        <strain evidence="4 5">DSM 105464</strain>
    </source>
</reference>